<name>A0A9P5NQ39_GYMJU</name>
<feature type="compositionally biased region" description="Basic and acidic residues" evidence="1">
    <location>
        <begin position="1293"/>
        <end position="1304"/>
    </location>
</feature>
<dbReference type="PANTHER" id="PTHR11199">
    <property type="entry name" value="STROMAL ANTIGEN"/>
    <property type="match status" value="1"/>
</dbReference>
<keyword evidence="4" id="KW-1185">Reference proteome</keyword>
<feature type="region of interest" description="Disordered" evidence="1">
    <location>
        <begin position="965"/>
        <end position="995"/>
    </location>
</feature>
<feature type="region of interest" description="Disordered" evidence="1">
    <location>
        <begin position="1208"/>
        <end position="1367"/>
    </location>
</feature>
<dbReference type="OrthoDB" id="498590at2759"/>
<accession>A0A9P5NQ39</accession>
<evidence type="ECO:0000259" key="2">
    <source>
        <dbReference type="PROSITE" id="PS51425"/>
    </source>
</evidence>
<dbReference type="InterPro" id="IPR011989">
    <property type="entry name" value="ARM-like"/>
</dbReference>
<organism evidence="3 4">
    <name type="scientific">Gymnopilus junonius</name>
    <name type="common">Spectacular rustgill mushroom</name>
    <name type="synonym">Gymnopilus spectabilis subsp. junonius</name>
    <dbReference type="NCBI Taxonomy" id="109634"/>
    <lineage>
        <taxon>Eukaryota</taxon>
        <taxon>Fungi</taxon>
        <taxon>Dikarya</taxon>
        <taxon>Basidiomycota</taxon>
        <taxon>Agaricomycotina</taxon>
        <taxon>Agaricomycetes</taxon>
        <taxon>Agaricomycetidae</taxon>
        <taxon>Agaricales</taxon>
        <taxon>Agaricineae</taxon>
        <taxon>Hymenogastraceae</taxon>
        <taxon>Gymnopilus</taxon>
    </lineage>
</organism>
<dbReference type="Gene3D" id="1.25.10.10">
    <property type="entry name" value="Leucine-rich Repeat Variant"/>
    <property type="match status" value="1"/>
</dbReference>
<dbReference type="InterPro" id="IPR016024">
    <property type="entry name" value="ARM-type_fold"/>
</dbReference>
<dbReference type="Proteomes" id="UP000724874">
    <property type="component" value="Unassembled WGS sequence"/>
</dbReference>
<reference evidence="3" key="1">
    <citation type="submission" date="2020-11" db="EMBL/GenBank/DDBJ databases">
        <authorList>
            <consortium name="DOE Joint Genome Institute"/>
            <person name="Ahrendt S."/>
            <person name="Riley R."/>
            <person name="Andreopoulos W."/>
            <person name="LaButti K."/>
            <person name="Pangilinan J."/>
            <person name="Ruiz-duenas F.J."/>
            <person name="Barrasa J.M."/>
            <person name="Sanchez-Garcia M."/>
            <person name="Camarero S."/>
            <person name="Miyauchi S."/>
            <person name="Serrano A."/>
            <person name="Linde D."/>
            <person name="Babiker R."/>
            <person name="Drula E."/>
            <person name="Ayuso-Fernandez I."/>
            <person name="Pacheco R."/>
            <person name="Padilla G."/>
            <person name="Ferreira P."/>
            <person name="Barriuso J."/>
            <person name="Kellner H."/>
            <person name="Castanera R."/>
            <person name="Alfaro M."/>
            <person name="Ramirez L."/>
            <person name="Pisabarro A.G."/>
            <person name="Kuo A."/>
            <person name="Tritt A."/>
            <person name="Lipzen A."/>
            <person name="He G."/>
            <person name="Yan M."/>
            <person name="Ng V."/>
            <person name="Cullen D."/>
            <person name="Martin F."/>
            <person name="Rosso M.-N."/>
            <person name="Henrissat B."/>
            <person name="Hibbett D."/>
            <person name="Martinez A.T."/>
            <person name="Grigoriev I.V."/>
        </authorList>
    </citation>
    <scope>NUCLEOTIDE SEQUENCE</scope>
    <source>
        <strain evidence="3">AH 44721</strain>
    </source>
</reference>
<dbReference type="PANTHER" id="PTHR11199:SF0">
    <property type="entry name" value="LD34181P-RELATED"/>
    <property type="match status" value="1"/>
</dbReference>
<evidence type="ECO:0000313" key="4">
    <source>
        <dbReference type="Proteomes" id="UP000724874"/>
    </source>
</evidence>
<feature type="compositionally biased region" description="Basic and acidic residues" evidence="1">
    <location>
        <begin position="1239"/>
        <end position="1252"/>
    </location>
</feature>
<evidence type="ECO:0000313" key="3">
    <source>
        <dbReference type="EMBL" id="KAF8902622.1"/>
    </source>
</evidence>
<feature type="compositionally biased region" description="Basic and acidic residues" evidence="1">
    <location>
        <begin position="36"/>
        <end position="48"/>
    </location>
</feature>
<dbReference type="Pfam" id="PF24571">
    <property type="entry name" value="HEAT_SCC3-SA"/>
    <property type="match status" value="1"/>
</dbReference>
<dbReference type="GO" id="GO:0003682">
    <property type="term" value="F:chromatin binding"/>
    <property type="evidence" value="ECO:0007669"/>
    <property type="project" value="TreeGrafter"/>
</dbReference>
<gene>
    <name evidence="3" type="ORF">CPB84DRAFT_1961568</name>
</gene>
<dbReference type="GO" id="GO:0008278">
    <property type="term" value="C:cohesin complex"/>
    <property type="evidence" value="ECO:0007669"/>
    <property type="project" value="TreeGrafter"/>
</dbReference>
<dbReference type="InterPro" id="IPR039662">
    <property type="entry name" value="Cohesin_Scc3/SA"/>
</dbReference>
<dbReference type="SUPFAM" id="SSF48371">
    <property type="entry name" value="ARM repeat"/>
    <property type="match status" value="1"/>
</dbReference>
<dbReference type="Pfam" id="PF08514">
    <property type="entry name" value="STAG"/>
    <property type="match status" value="1"/>
</dbReference>
<sequence length="1367" mass="153684">MSDTQPTPSAPRRSQRDRKAVQHFASAPATRKRKRNDSDAEGDAHPDVDADQPETDAEDENDDGGKTKMSKSKSSPKTKSTKKPRTEKATSPKPPKVPTRRGRKPKGGDDAYDAEQVAKDTKISPDNPLFNAIMNPASPLQSSAEDFLESLQQSPEAALAELINLVLRSCGCNDSVDADQALDFDGIVSTLDDFTESLKQENSPIYPLTSKLPVFKRFRRSLSEWIERLIISASDLGVLYSTQMMETLQQWVVSMSSSQIRSFRHTATVIALEAETALCDVAAATDKEAEVVTRQREGEKKRKGAKGGNARLKELEVKSQSIKRTQNKLKAYIKEFVDGVFVHRFRDLDPNIRADCVRALGLWLRKYPEHFLDAHYLRYVGWVLSDVNNHVRLEAVKALSGVYNQAEYIPSLTLFTERFRTRLLEMATSDVDLSIRVAVIHVLSDIETHFPLEEEQKERLCLLLFDEEAKVRKAVSPLVHAVWEEEVEEEINRQHKPSDKDKERIGFKVLASLLVKWTKALDVLVGDTEESEIGDDGDGRSRRVNRRRDVVALIGPEDRSRVALAVEALWDHVEPIGDWEALLDLLLLDHSASENDSQLGLVPKPKARANGKKQNDDFVVDDAWRLEENEESTLLEVMVAAIRRAKEESVNGKKGEEENVSNDITRALIKGLPRLFIKHQSDQNRIAEVLIIPTLMNLDLYLEMRMIAAYTSLWDDIIKQFMSHSSAKVLSHAMTVIRYFMEATSLSNTNSAKVLELEDELSTQLRDTIAGRDEIEVASFSEDEVIALSAWCTRLSILSGTRNMTSWVEENEGGKQSCAWDIVSALVERGRLGHKEEESMIEQALDVLTFHVMWKTKGFPAEVEPTPEDVRYKEILQEQRESLLEKLVEYAIGTQSNTVEGVRRAAFKHLIDLHILFSSTNSYSLDGTPQPIASLALSLDDETQHRCAGYIQAEIERYADFLDDNVDDDQSQNSDNNSSEGDEEAEEEEEKINSDLNSRDVLEREYLFIDVISTFLRAIRTGTINVQHGAVVLAHYGRLDLTFDTCSKVIIDVLREENVMKDNPDIIVATLTRAIQEAFTLVLDGVIRDETSSLQLAKMAAGCFVVRGSQLTVLRRLPAEYIIHIQTNLLSWVIKRIAAYENNKNKKSLKSAITFFRVLIPLLGPIQSRDALKLKAHMDQAFAEAKVEIAPSSKQWEPQRAYEKRLSTIMSKDNAQSAKGKRTRRKAGAAASSEEDTEGEHTQDEVVDERPLPKPRRITRRNPAVVEEDVAVNPSPDANPVTPKAQKVANLHKTPEVLLEEHADSPMQSLTPSESQQEPDDTMTPKALKRPRDEDETDSPAALNGADGAEPEVDIPDIQVRRKRIRH</sequence>
<feature type="compositionally biased region" description="Basic residues" evidence="1">
    <location>
        <begin position="68"/>
        <end position="83"/>
    </location>
</feature>
<feature type="domain" description="SCD" evidence="2">
    <location>
        <begin position="341"/>
        <end position="426"/>
    </location>
</feature>
<evidence type="ECO:0000256" key="1">
    <source>
        <dbReference type="SAM" id="MobiDB-lite"/>
    </source>
</evidence>
<protein>
    <recommendedName>
        <fullName evidence="2">SCD domain-containing protein</fullName>
    </recommendedName>
</protein>
<dbReference type="EMBL" id="JADNYJ010000035">
    <property type="protein sequence ID" value="KAF8902622.1"/>
    <property type="molecule type" value="Genomic_DNA"/>
</dbReference>
<feature type="region of interest" description="Disordered" evidence="1">
    <location>
        <begin position="1"/>
        <end position="111"/>
    </location>
</feature>
<dbReference type="GO" id="GO:0005634">
    <property type="term" value="C:nucleus"/>
    <property type="evidence" value="ECO:0007669"/>
    <property type="project" value="TreeGrafter"/>
</dbReference>
<dbReference type="GO" id="GO:0007062">
    <property type="term" value="P:sister chromatid cohesion"/>
    <property type="evidence" value="ECO:0007669"/>
    <property type="project" value="UniProtKB-ARBA"/>
</dbReference>
<proteinExistence type="predicted"/>
<dbReference type="GO" id="GO:0000785">
    <property type="term" value="C:chromatin"/>
    <property type="evidence" value="ECO:0007669"/>
    <property type="project" value="TreeGrafter"/>
</dbReference>
<feature type="compositionally biased region" description="Acidic residues" evidence="1">
    <location>
        <begin position="49"/>
        <end position="62"/>
    </location>
</feature>
<dbReference type="InterPro" id="IPR020839">
    <property type="entry name" value="SCD"/>
</dbReference>
<comment type="caution">
    <text evidence="3">The sequence shown here is derived from an EMBL/GenBank/DDBJ whole genome shotgun (WGS) entry which is preliminary data.</text>
</comment>
<dbReference type="InterPro" id="IPR056396">
    <property type="entry name" value="HEAT_SCC3-SA"/>
</dbReference>
<dbReference type="Pfam" id="PF21581">
    <property type="entry name" value="SCD"/>
    <property type="match status" value="1"/>
</dbReference>
<dbReference type="InterPro" id="IPR013721">
    <property type="entry name" value="STAG"/>
</dbReference>
<feature type="compositionally biased region" description="Acidic residues" evidence="1">
    <location>
        <begin position="980"/>
        <end position="990"/>
    </location>
</feature>
<feature type="compositionally biased region" description="Polar residues" evidence="1">
    <location>
        <begin position="1306"/>
        <end position="1316"/>
    </location>
</feature>
<dbReference type="PROSITE" id="PS51425">
    <property type="entry name" value="SCD"/>
    <property type="match status" value="1"/>
</dbReference>